<dbReference type="InterPro" id="IPR042107">
    <property type="entry name" value="DNA-dir_RNA_pol_bsu_ext_1_sf"/>
</dbReference>
<dbReference type="EC" id="2.7.7.6" evidence="6 8"/>
<organism evidence="16 17">
    <name type="scientific">Roseovarius ramblicola</name>
    <dbReference type="NCBI Taxonomy" id="2022336"/>
    <lineage>
        <taxon>Bacteria</taxon>
        <taxon>Pseudomonadati</taxon>
        <taxon>Pseudomonadota</taxon>
        <taxon>Alphaproteobacteria</taxon>
        <taxon>Rhodobacterales</taxon>
        <taxon>Roseobacteraceae</taxon>
        <taxon>Roseovarius</taxon>
    </lineage>
</organism>
<evidence type="ECO:0000256" key="1">
    <source>
        <dbReference type="ARBA" id="ARBA00022478"/>
    </source>
</evidence>
<dbReference type="Pfam" id="PF04565">
    <property type="entry name" value="RNA_pol_Rpb2_3"/>
    <property type="match status" value="1"/>
</dbReference>
<dbReference type="Gene3D" id="2.30.150.10">
    <property type="entry name" value="DNA-directed RNA polymerase, beta subunit, external 1 domain"/>
    <property type="match status" value="1"/>
</dbReference>
<dbReference type="InterPro" id="IPR007641">
    <property type="entry name" value="RNA_pol_Rpb2_7"/>
</dbReference>
<dbReference type="Pfam" id="PF00562">
    <property type="entry name" value="RNA_pol_Rpb2_6"/>
    <property type="match status" value="1"/>
</dbReference>
<dbReference type="GO" id="GO:0000428">
    <property type="term" value="C:DNA-directed RNA polymerase complex"/>
    <property type="evidence" value="ECO:0007669"/>
    <property type="project" value="UniProtKB-KW"/>
</dbReference>
<keyword evidence="1 6" id="KW-0240">DNA-directed RNA polymerase</keyword>
<dbReference type="InterPro" id="IPR037033">
    <property type="entry name" value="DNA-dir_RNAP_su2_hyb_sf"/>
</dbReference>
<dbReference type="Gene3D" id="6.10.140.1670">
    <property type="match status" value="1"/>
</dbReference>
<dbReference type="InterPro" id="IPR019462">
    <property type="entry name" value="DNA-dir_RNA_pol_bsu_external_1"/>
</dbReference>
<feature type="domain" description="DNA-directed RNA polymerase beta subunit external 1" evidence="15">
    <location>
        <begin position="611"/>
        <end position="676"/>
    </location>
</feature>
<evidence type="ECO:0000256" key="8">
    <source>
        <dbReference type="RuleBase" id="RU363031"/>
    </source>
</evidence>
<dbReference type="InterPro" id="IPR014724">
    <property type="entry name" value="RNA_pol_RPB2_OB-fold"/>
</dbReference>
<evidence type="ECO:0000259" key="15">
    <source>
        <dbReference type="Pfam" id="PF10385"/>
    </source>
</evidence>
<dbReference type="Gene3D" id="2.40.50.100">
    <property type="match status" value="1"/>
</dbReference>
<dbReference type="InterPro" id="IPR007121">
    <property type="entry name" value="RNA_pol_bsu_CS"/>
</dbReference>
<evidence type="ECO:0000259" key="11">
    <source>
        <dbReference type="Pfam" id="PF04560"/>
    </source>
</evidence>
<dbReference type="SUPFAM" id="SSF64484">
    <property type="entry name" value="beta and beta-prime subunits of DNA dependent RNA-polymerase"/>
    <property type="match status" value="1"/>
</dbReference>
<evidence type="ECO:0000256" key="9">
    <source>
        <dbReference type="SAM" id="Coils"/>
    </source>
</evidence>
<dbReference type="InterPro" id="IPR007120">
    <property type="entry name" value="DNA-dir_RNAP_su2_dom"/>
</dbReference>
<feature type="domain" description="RNA polymerase beta subunit protrusion" evidence="13">
    <location>
        <begin position="27"/>
        <end position="517"/>
    </location>
</feature>
<comment type="similarity">
    <text evidence="6 7">Belongs to the RNA polymerase beta chain family.</text>
</comment>
<dbReference type="InterPro" id="IPR007642">
    <property type="entry name" value="RNA_pol_Rpb2_2"/>
</dbReference>
<dbReference type="RefSeq" id="WP_377070564.1">
    <property type="nucleotide sequence ID" value="NZ_JBHMEC010000024.1"/>
</dbReference>
<dbReference type="Pfam" id="PF04561">
    <property type="entry name" value="RNA_pol_Rpb2_2"/>
    <property type="match status" value="2"/>
</dbReference>
<dbReference type="CDD" id="cd00653">
    <property type="entry name" value="RNA_pol_B_RPB2"/>
    <property type="match status" value="1"/>
</dbReference>
<dbReference type="NCBIfam" id="TIGR02013">
    <property type="entry name" value="rpoB"/>
    <property type="match status" value="1"/>
</dbReference>
<comment type="subunit">
    <text evidence="6 8">The RNAP catalytic core consists of 2 alpha, 1 beta, 1 beta' and 1 omega subunit. When a sigma factor is associated with the core the holoenzyme is formed, which can initiate transcription.</text>
</comment>
<dbReference type="Gene3D" id="2.40.50.150">
    <property type="match status" value="1"/>
</dbReference>
<evidence type="ECO:0000256" key="6">
    <source>
        <dbReference type="HAMAP-Rule" id="MF_01321"/>
    </source>
</evidence>
<dbReference type="PANTHER" id="PTHR20856">
    <property type="entry name" value="DNA-DIRECTED RNA POLYMERASE I SUBUNIT 2"/>
    <property type="match status" value="1"/>
</dbReference>
<dbReference type="InterPro" id="IPR007644">
    <property type="entry name" value="RNA_pol_bsu_protrusion"/>
</dbReference>
<feature type="domain" description="RNA polymerase Rpb2" evidence="12">
    <location>
        <begin position="370"/>
        <end position="474"/>
    </location>
</feature>
<dbReference type="Pfam" id="PF04560">
    <property type="entry name" value="RNA_pol_Rpb2_7"/>
    <property type="match status" value="1"/>
</dbReference>
<evidence type="ECO:0000313" key="17">
    <source>
        <dbReference type="Proteomes" id="UP001589670"/>
    </source>
</evidence>
<evidence type="ECO:0000259" key="10">
    <source>
        <dbReference type="Pfam" id="PF00562"/>
    </source>
</evidence>
<dbReference type="Gene3D" id="3.90.1100.10">
    <property type="match status" value="2"/>
</dbReference>
<feature type="domain" description="DNA-directed RNA polymerase subunit 2 hybrid-binding" evidence="10">
    <location>
        <begin position="737"/>
        <end position="1296"/>
    </location>
</feature>
<dbReference type="Gene3D" id="3.90.1800.10">
    <property type="entry name" value="RNA polymerase alpha subunit dimerisation domain"/>
    <property type="match status" value="1"/>
</dbReference>
<evidence type="ECO:0000313" key="16">
    <source>
        <dbReference type="EMBL" id="MFB9150996.1"/>
    </source>
</evidence>
<feature type="domain" description="RNA polymerase Rpb2" evidence="14">
    <location>
        <begin position="533"/>
        <end position="601"/>
    </location>
</feature>
<comment type="function">
    <text evidence="6 8">DNA-dependent RNA polymerase catalyzes the transcription of DNA into RNA using the four ribonucleoside triphosphates as substrates.</text>
</comment>
<dbReference type="HAMAP" id="MF_01321">
    <property type="entry name" value="RNApol_bact_RpoB"/>
    <property type="match status" value="1"/>
</dbReference>
<feature type="domain" description="RNA polymerase Rpb2" evidence="11">
    <location>
        <begin position="1298"/>
        <end position="1372"/>
    </location>
</feature>
<feature type="coiled-coil region" evidence="9">
    <location>
        <begin position="958"/>
        <end position="989"/>
    </location>
</feature>
<evidence type="ECO:0000256" key="5">
    <source>
        <dbReference type="ARBA" id="ARBA00048552"/>
    </source>
</evidence>
<dbReference type="InterPro" id="IPR007645">
    <property type="entry name" value="RNA_pol_Rpb2_3"/>
</dbReference>
<dbReference type="Gene3D" id="2.40.270.10">
    <property type="entry name" value="DNA-directed RNA polymerase, subunit 2, domain 6"/>
    <property type="match status" value="1"/>
</dbReference>
<dbReference type="InterPro" id="IPR010243">
    <property type="entry name" value="RNA_pol_bsu_bac"/>
</dbReference>
<dbReference type="InterPro" id="IPR015712">
    <property type="entry name" value="DNA-dir_RNA_pol_su2"/>
</dbReference>
<dbReference type="Pfam" id="PF04563">
    <property type="entry name" value="RNA_pol_Rpb2_1"/>
    <property type="match status" value="1"/>
</dbReference>
<evidence type="ECO:0000259" key="14">
    <source>
        <dbReference type="Pfam" id="PF04565"/>
    </source>
</evidence>
<dbReference type="NCBIfam" id="NF001616">
    <property type="entry name" value="PRK00405.1"/>
    <property type="match status" value="1"/>
</dbReference>
<comment type="catalytic activity">
    <reaction evidence="5 6 8">
        <text>RNA(n) + a ribonucleoside 5'-triphosphate = RNA(n+1) + diphosphate</text>
        <dbReference type="Rhea" id="RHEA:21248"/>
        <dbReference type="Rhea" id="RHEA-COMP:14527"/>
        <dbReference type="Rhea" id="RHEA-COMP:17342"/>
        <dbReference type="ChEBI" id="CHEBI:33019"/>
        <dbReference type="ChEBI" id="CHEBI:61557"/>
        <dbReference type="ChEBI" id="CHEBI:140395"/>
        <dbReference type="EC" id="2.7.7.6"/>
    </reaction>
</comment>
<keyword evidence="4 6" id="KW-0804">Transcription</keyword>
<dbReference type="GO" id="GO:0003899">
    <property type="term" value="F:DNA-directed RNA polymerase activity"/>
    <property type="evidence" value="ECO:0007669"/>
    <property type="project" value="UniProtKB-EC"/>
</dbReference>
<comment type="caution">
    <text evidence="16">The sequence shown here is derived from an EMBL/GenBank/DDBJ whole genome shotgun (WGS) entry which is preliminary data.</text>
</comment>
<evidence type="ECO:0000259" key="13">
    <source>
        <dbReference type="Pfam" id="PF04563"/>
    </source>
</evidence>
<accession>A0ABV5I2S6</accession>
<dbReference type="InterPro" id="IPR037034">
    <property type="entry name" value="RNA_pol_Rpb2_2_sf"/>
</dbReference>
<reference evidence="16 17" key="1">
    <citation type="submission" date="2024-09" db="EMBL/GenBank/DDBJ databases">
        <authorList>
            <person name="Sun Q."/>
            <person name="Mori K."/>
        </authorList>
    </citation>
    <scope>NUCLEOTIDE SEQUENCE [LARGE SCALE GENOMIC DNA]</scope>
    <source>
        <strain evidence="16 17">CECT 9424</strain>
    </source>
</reference>
<gene>
    <name evidence="6 16" type="primary">rpoB</name>
    <name evidence="16" type="ORF">ACFFU4_14675</name>
</gene>
<evidence type="ECO:0000256" key="3">
    <source>
        <dbReference type="ARBA" id="ARBA00022695"/>
    </source>
</evidence>
<evidence type="ECO:0000256" key="7">
    <source>
        <dbReference type="RuleBase" id="RU000434"/>
    </source>
</evidence>
<dbReference type="Proteomes" id="UP001589670">
    <property type="component" value="Unassembled WGS sequence"/>
</dbReference>
<evidence type="ECO:0000256" key="4">
    <source>
        <dbReference type="ARBA" id="ARBA00023163"/>
    </source>
</evidence>
<dbReference type="PROSITE" id="PS01166">
    <property type="entry name" value="RNA_POL_BETA"/>
    <property type="match status" value="1"/>
</dbReference>
<evidence type="ECO:0000259" key="12">
    <source>
        <dbReference type="Pfam" id="PF04561"/>
    </source>
</evidence>
<sequence>MAQTYLGQKRLRRFYGKIREVLEMPNLIEVQKSSYDLFLNSGDEPEPQDGEGIKGVFQSAFPIKDFNETSVLEFVSYELEKPKYDVEECMQRDMTYAAPLKVKLRLIVFDLDDDTGAKSVKDIKEQDVFMGDMPLMTHNGTFVVNGTERVVVSQMHRSPGVFFDHDKGKTHSSGKLLFTCRIIPYRGSWLDFEFDAKDIVHARIDRRRKLPVTTLLYALGLDQEGIMNAYYDTVDYKLKKKKGWVTTFFPERVRGTRPTYDLVDAKTGEVICEAGKKVTPRAVKQLIDEGKVTNLLVPFEQIVGKFVARDIIDEETGAIHVEAGDELTLEHDKDGTVTGGTLQALLDAGVTDIPVLDIDGINVGPYIRNTMAADKNMNRESALMDIYRVMRPGEPPTEEAATALFETLFFDAERYDLSAVGRVKMNMRLNLDKPDTQRTLDRDDIVACVRALVELRDGKGDIDDIDHLGNRRVRSVGELMENQYRVGLLRMERAIKERMSSVEIDTVMPQDLINAKPAAAAVREFFGSSQLSQFMDQTNPLSEVTHKRRLSALGPGGLTRERAGFEVRDVHPTHYGRMCPIETPEGPNIGLINSLATFARVNKYGFIETPYRRVENGQVTDEVVYMSATEEMRHTVAQANATLDEGGKFVNEMVNTRRSGEYMLAPVEHVDLIDVSPKQLVSVAASLIPFLENDDANRALMGSNMQRQSVPTLRSEAPLVGTGIEGKVAEDSGAAIMARRTGVIDQVDAQRIVVRATEDLEIGDPGVDIYRLRKFQRSNQNSCINQRPLVKVGDTVDKGEVIADGPCTDMGELALGKNVIAAFMPWNGYNYEDSILISERIVRDDVFTSVHIEEFEVAARDTKLGPEEITRDIPNVGEEALRNLDEAGIVYIGADVQPGDILVGKITPKGESPMTPEEKLLRAIFGEKASDVRDTSLRVKPGDFGTVVEVRVFNRHGVEKDERALQIEREEVERLARDRDDEMAILERNIYARLKALILGKVAVKGPKGIKANSEITEELLATLTRGQWWQLALKDEADAQVVEALHEQFEVQKRTLEARFEDKVEKVRRGDDLPPGVMKMVKVFIAIKRKLQPGDKMAGRHGNKGVISKVIPMEDMPFLADGTPVDVCLNPLGVPSRMNVGQILETHMGWAARGLGLQIDEALKDYRRSGDLTPVREAMRIAYGDAVYEEGIGGMDEETLVEAAGNVTNGVPIATPVFDGAKEPDVNDALRRAGFDESGQSVLFDGRTGEQFSRPVTVGVKYLLKLHHLVDDKIHARSTGPYSLVTQQPLGGKAQFGGQRFGEMEVWALEAYGAAYTLQEMLTVKSDDVAGRTKVYESIVKGEDNFEAGVPESFNVLVKEVRGLGLNMELLDAEEDE</sequence>
<feature type="domain" description="RNA polymerase Rpb2" evidence="12">
    <location>
        <begin position="158"/>
        <end position="239"/>
    </location>
</feature>
<evidence type="ECO:0000256" key="2">
    <source>
        <dbReference type="ARBA" id="ARBA00022679"/>
    </source>
</evidence>
<keyword evidence="2 6" id="KW-0808">Transferase</keyword>
<keyword evidence="9" id="KW-0175">Coiled coil</keyword>
<dbReference type="EMBL" id="JBHMEC010000024">
    <property type="protein sequence ID" value="MFB9150996.1"/>
    <property type="molecule type" value="Genomic_DNA"/>
</dbReference>
<protein>
    <recommendedName>
        <fullName evidence="6 8">DNA-directed RNA polymerase subunit beta</fullName>
        <shortName evidence="6">RNAP subunit beta</shortName>
        <ecNumber evidence="6 8">2.7.7.6</ecNumber>
    </recommendedName>
    <alternativeName>
        <fullName evidence="6">RNA polymerase subunit beta</fullName>
    </alternativeName>
    <alternativeName>
        <fullName evidence="6">Transcriptase subunit beta</fullName>
    </alternativeName>
</protein>
<keyword evidence="17" id="KW-1185">Reference proteome</keyword>
<name>A0ABV5I2S6_9RHOB</name>
<keyword evidence="3 6" id="KW-0548">Nucleotidyltransferase</keyword>
<proteinExistence type="inferred from homology"/>
<dbReference type="Pfam" id="PF10385">
    <property type="entry name" value="RNA_pol_Rpb2_45"/>
    <property type="match status" value="1"/>
</dbReference>
<dbReference type="Gene3D" id="3.90.1110.10">
    <property type="entry name" value="RNA polymerase Rpb2, domain 2"/>
    <property type="match status" value="1"/>
</dbReference>